<name>A0A7S1XWI5_9STRA</name>
<reference evidence="4" key="1">
    <citation type="submission" date="2021-01" db="EMBL/GenBank/DDBJ databases">
        <authorList>
            <person name="Corre E."/>
            <person name="Pelletier E."/>
            <person name="Niang G."/>
            <person name="Scheremetjew M."/>
            <person name="Finn R."/>
            <person name="Kale V."/>
            <person name="Holt S."/>
            <person name="Cochrane G."/>
            <person name="Meng A."/>
            <person name="Brown T."/>
            <person name="Cohen L."/>
        </authorList>
    </citation>
    <scope>NUCLEOTIDE SEQUENCE</scope>
    <source>
        <strain evidence="4">CCMP2877</strain>
    </source>
</reference>
<evidence type="ECO:0000256" key="1">
    <source>
        <dbReference type="ARBA" id="ARBA00022737"/>
    </source>
</evidence>
<feature type="region of interest" description="Disordered" evidence="3">
    <location>
        <begin position="46"/>
        <end position="78"/>
    </location>
</feature>
<dbReference type="SUPFAM" id="SSF48371">
    <property type="entry name" value="ARM repeat"/>
    <property type="match status" value="2"/>
</dbReference>
<dbReference type="InterPro" id="IPR051023">
    <property type="entry name" value="PP2A_Regulatory_Subunit_A"/>
</dbReference>
<feature type="compositionally biased region" description="Acidic residues" evidence="3">
    <location>
        <begin position="982"/>
        <end position="997"/>
    </location>
</feature>
<evidence type="ECO:0000313" key="4">
    <source>
        <dbReference type="EMBL" id="CAD9262553.1"/>
    </source>
</evidence>
<dbReference type="GO" id="GO:0005634">
    <property type="term" value="C:nucleus"/>
    <property type="evidence" value="ECO:0007669"/>
    <property type="project" value="TreeGrafter"/>
</dbReference>
<evidence type="ECO:0000256" key="2">
    <source>
        <dbReference type="PROSITE-ProRule" id="PRU00103"/>
    </source>
</evidence>
<dbReference type="EMBL" id="HBGJ01033138">
    <property type="protein sequence ID" value="CAD9262553.1"/>
    <property type="molecule type" value="Transcribed_RNA"/>
</dbReference>
<dbReference type="GO" id="GO:0005829">
    <property type="term" value="C:cytosol"/>
    <property type="evidence" value="ECO:0007669"/>
    <property type="project" value="TreeGrafter"/>
</dbReference>
<gene>
    <name evidence="4" type="ORF">PPAR1163_LOCUS20936</name>
</gene>
<proteinExistence type="predicted"/>
<feature type="region of interest" description="Disordered" evidence="3">
    <location>
        <begin position="425"/>
        <end position="459"/>
    </location>
</feature>
<dbReference type="InterPro" id="IPR011989">
    <property type="entry name" value="ARM-like"/>
</dbReference>
<dbReference type="PROSITE" id="PS50077">
    <property type="entry name" value="HEAT_REPEAT"/>
    <property type="match status" value="1"/>
</dbReference>
<feature type="region of interest" description="Disordered" evidence="3">
    <location>
        <begin position="950"/>
        <end position="997"/>
    </location>
</feature>
<accession>A0A7S1XWI5</accession>
<sequence>MGRKFGSHADEVSASSWGDSYAGGFLGTARRLGEKASFKLMSLRRKNSAGGEDPQQMGESLTPTNFRLRGGPQAARPPPFTEEEILRLVNLEWAEERLMSVLRVLAVGSLVEKREEATDAAATEVGSLADAGKALSFDSLGTMDDASVNPNGTPDAMYPAEDLLLSPAEGAVPQPQDVGQPESEEPLEFLLLTHGPPDPTLSINERLERIKRTLRRLVGILDFKGRWVRAALRDLREPLCLLLDVDCDFVLLTGEEGEEGGTIGGVRGDGDAASAPVRRLFLNMAFSLELLERSVVIVPLVHRLATSPSVCARILCSNLIPDLYMQLPLPQQLQLRGVVTRFIYDKVPLVRKCATKALGRFSSRCDATAVPWLLLLLERCANDAEAEVREKAIDVVLAYSICLPYAMTRLSQSLLKIASGQMGEQAGAGDRASPSKSATPPEKPEEEAETTPKTRKRRMSTSKAFGALADVGLGLGTESIPVYRGELHLLRCKLLPIATTLAEDLSWAVRTAVARKCHALCGSLGDHWSAVVVDLLASLLEDRAAKVRAAAAANLPRLAEILSKFAVAADGTVDEGIIRTSRLKLMQALLPPAAKIAADRHVVVRVALARALVRVATATARGDFGKDAAEIKEVDDAVVPLMRKQFLDDDQQVRNAAVAALAARPLISLSREERVYAPRWAPFALEHDLLVDASPRLDLRAESDLGSELGSEIGLGVGLGAVGFGFGGFGNGKSDDEGDFESLRAEDALWTSFIKTVPPRALAVPPRLSLGAASALLDTISQQSKLPTWRTRVQCAMALPSCGAAAYNNRDLTQRVRNLVVNLLNDPVELVRRKAAEALVLIGIAQPISPPKADFDYNLYVRRIRETLAPNLVPRNGGASNGTAGVTAVAEGATAEAGNGAALVPEAAPDAPDAAVETIEQAASALRLSDDGAVREATAAAADGAVAAGAGEGVEDAGAEAKGGGDEEDGEGQTNDAGTGNEDGDDDDDGDDDNDEDVDEHWAVRDSLTLPPKLDLTQVDSTSPYATPSAWSIKQQREAGIPVEEGEQPESRLTPTREEQLAIEFPPFTGAWLWDVFLPIIVTRLWNRKAKNRLIALHGAATAYAVGLVALGQPGVYSEDGGAGGDAAAPDLADIIGQSMAKLAEDPVTNVRIAFARAVGFCGDVAGPRILDDLWSAKVTALLRNEDATVRELASEAAFVIGHAGGQV</sequence>
<dbReference type="InterPro" id="IPR021133">
    <property type="entry name" value="HEAT_type_2"/>
</dbReference>
<protein>
    <submittedName>
        <fullName evidence="4">Uncharacterized protein</fullName>
    </submittedName>
</protein>
<dbReference type="AlphaFoldDB" id="A0A7S1XWI5"/>
<organism evidence="4">
    <name type="scientific">Phaeomonas parva</name>
    <dbReference type="NCBI Taxonomy" id="124430"/>
    <lineage>
        <taxon>Eukaryota</taxon>
        <taxon>Sar</taxon>
        <taxon>Stramenopiles</taxon>
        <taxon>Ochrophyta</taxon>
        <taxon>Pinguiophyceae</taxon>
        <taxon>Pinguiochrysidales</taxon>
        <taxon>Pinguiochrysidaceae</taxon>
        <taxon>Phaeomonas</taxon>
    </lineage>
</organism>
<dbReference type="InterPro" id="IPR016024">
    <property type="entry name" value="ARM-type_fold"/>
</dbReference>
<dbReference type="PANTHER" id="PTHR10648">
    <property type="entry name" value="SERINE/THREONINE-PROTEIN PHOSPHATASE PP2A 65 KDA REGULATORY SUBUNIT"/>
    <property type="match status" value="1"/>
</dbReference>
<dbReference type="Gene3D" id="1.25.10.10">
    <property type="entry name" value="Leucine-rich Repeat Variant"/>
    <property type="match status" value="3"/>
</dbReference>
<feature type="repeat" description="HEAT" evidence="2">
    <location>
        <begin position="532"/>
        <end position="570"/>
    </location>
</feature>
<keyword evidence="1" id="KW-0677">Repeat</keyword>
<dbReference type="PANTHER" id="PTHR10648:SF4">
    <property type="entry name" value="PROTEIN PHOSPHATASE 2 (FORMERLY 2A), REGULATORY SUBUNIT A, BETA ISOFORM-RELATED"/>
    <property type="match status" value="1"/>
</dbReference>
<dbReference type="GO" id="GO:0000159">
    <property type="term" value="C:protein phosphatase type 2A complex"/>
    <property type="evidence" value="ECO:0007669"/>
    <property type="project" value="TreeGrafter"/>
</dbReference>
<dbReference type="GO" id="GO:0019888">
    <property type="term" value="F:protein phosphatase regulator activity"/>
    <property type="evidence" value="ECO:0007669"/>
    <property type="project" value="TreeGrafter"/>
</dbReference>
<evidence type="ECO:0000256" key="3">
    <source>
        <dbReference type="SAM" id="MobiDB-lite"/>
    </source>
</evidence>